<accession>A0AC34QYB6</accession>
<proteinExistence type="predicted"/>
<organism evidence="1 2">
    <name type="scientific">Panagrolaimus sp. JU765</name>
    <dbReference type="NCBI Taxonomy" id="591449"/>
    <lineage>
        <taxon>Eukaryota</taxon>
        <taxon>Metazoa</taxon>
        <taxon>Ecdysozoa</taxon>
        <taxon>Nematoda</taxon>
        <taxon>Chromadorea</taxon>
        <taxon>Rhabditida</taxon>
        <taxon>Tylenchina</taxon>
        <taxon>Panagrolaimomorpha</taxon>
        <taxon>Panagrolaimoidea</taxon>
        <taxon>Panagrolaimidae</taxon>
        <taxon>Panagrolaimus</taxon>
    </lineage>
</organism>
<protein>
    <submittedName>
        <fullName evidence="2">Uncharacterized protein</fullName>
    </submittedName>
</protein>
<name>A0AC34QYB6_9BILA</name>
<dbReference type="WBParaSite" id="JU765_v2.g20455.t1">
    <property type="protein sequence ID" value="JU765_v2.g20455.t1"/>
    <property type="gene ID" value="JU765_v2.g20455"/>
</dbReference>
<dbReference type="Proteomes" id="UP000887576">
    <property type="component" value="Unplaced"/>
</dbReference>
<reference evidence="2" key="1">
    <citation type="submission" date="2025-08" db="UniProtKB">
        <authorList>
            <consortium name="WormBaseParasite"/>
        </authorList>
    </citation>
    <scope>IDENTIFICATION</scope>
</reference>
<sequence length="95" mass="11129">MYAPLKYPDGRDFPMWAEIFGFCLSGCSMICIPAYAIYYMLCQNTHLSFKEKWQKGIHPPRDLGLSTRPFTREEEMEFIDKGGQHPEQKNNNSFK</sequence>
<evidence type="ECO:0000313" key="1">
    <source>
        <dbReference type="Proteomes" id="UP000887576"/>
    </source>
</evidence>
<evidence type="ECO:0000313" key="2">
    <source>
        <dbReference type="WBParaSite" id="JU765_v2.g20455.t1"/>
    </source>
</evidence>